<organism evidence="2">
    <name type="scientific">Amphimedon queenslandica</name>
    <name type="common">Sponge</name>
    <dbReference type="NCBI Taxonomy" id="400682"/>
    <lineage>
        <taxon>Eukaryota</taxon>
        <taxon>Metazoa</taxon>
        <taxon>Porifera</taxon>
        <taxon>Demospongiae</taxon>
        <taxon>Heteroscleromorpha</taxon>
        <taxon>Haplosclerida</taxon>
        <taxon>Niphatidae</taxon>
        <taxon>Amphimedon</taxon>
    </lineage>
</organism>
<dbReference type="InParanoid" id="A0A1X7UBP8"/>
<sequence>KTKNTFLKETDKKEIKKHKRKRNKEEKEIKRPITRFIHSIQSPDIILIHRSCISSSLTAPCTLVRASVA</sequence>
<evidence type="ECO:0000313" key="2">
    <source>
        <dbReference type="EnsemblMetazoa" id="Aqu2.1.25196_001"/>
    </source>
</evidence>
<proteinExistence type="predicted"/>
<reference evidence="2" key="1">
    <citation type="submission" date="2017-05" db="UniProtKB">
        <authorList>
            <consortium name="EnsemblMetazoa"/>
        </authorList>
    </citation>
    <scope>IDENTIFICATION</scope>
</reference>
<evidence type="ECO:0000256" key="1">
    <source>
        <dbReference type="SAM" id="MobiDB-lite"/>
    </source>
</evidence>
<name>A0A1X7UBP8_AMPQE</name>
<dbReference type="AlphaFoldDB" id="A0A1X7UBP8"/>
<feature type="compositionally biased region" description="Basic and acidic residues" evidence="1">
    <location>
        <begin position="1"/>
        <end position="14"/>
    </location>
</feature>
<dbReference type="EnsemblMetazoa" id="Aqu2.1.25196_001">
    <property type="protein sequence ID" value="Aqu2.1.25196_001"/>
    <property type="gene ID" value="Aqu2.1.25196"/>
</dbReference>
<feature type="region of interest" description="Disordered" evidence="1">
    <location>
        <begin position="1"/>
        <end position="28"/>
    </location>
</feature>
<protein>
    <submittedName>
        <fullName evidence="2">Uncharacterized protein</fullName>
    </submittedName>
</protein>
<accession>A0A1X7UBP8</accession>